<dbReference type="PANTHER" id="PTHR38790">
    <property type="entry name" value="2EXR DOMAIN-CONTAINING PROTEIN-RELATED"/>
    <property type="match status" value="1"/>
</dbReference>
<dbReference type="PANTHER" id="PTHR38790:SF4">
    <property type="entry name" value="2EXR DOMAIN-CONTAINING PROTEIN"/>
    <property type="match status" value="1"/>
</dbReference>
<proteinExistence type="predicted"/>
<sequence>MPSWDGYSNVSATGVHASGFFLDRDGTKHPLGANPLAACRVRYVDTYPDYLHPLEPPPDLQEQSPLFRLPAEVRLIMYRMVVSEDKHVVDIHTSEPRKRRRFMDILRTCRLVFEEAETIYYETHRFRFGGDCMELPRSLYSVGTFRREAITQFSLHHHDVTMTLKLIRLLWLLPNLKSLHIQRKCVPMMHLHDKESWTRLVPQILAEFAKLKNLQEVEIRTGEAYWGLKPQEEKDWEQLQKVDAMLERGVGIKIPGIPLSITRPCED</sequence>
<evidence type="ECO:0000313" key="2">
    <source>
        <dbReference type="Proteomes" id="UP001271007"/>
    </source>
</evidence>
<reference evidence="1" key="1">
    <citation type="submission" date="2023-04" db="EMBL/GenBank/DDBJ databases">
        <title>Black Yeasts Isolated from many extreme environments.</title>
        <authorList>
            <person name="Coleine C."/>
            <person name="Stajich J.E."/>
            <person name="Selbmann L."/>
        </authorList>
    </citation>
    <scope>NUCLEOTIDE SEQUENCE</scope>
    <source>
        <strain evidence="1">CCFEE 5312</strain>
    </source>
</reference>
<protein>
    <submittedName>
        <fullName evidence="1">Uncharacterized protein</fullName>
    </submittedName>
</protein>
<dbReference type="AlphaFoldDB" id="A0AAJ0G5L9"/>
<comment type="caution">
    <text evidence="1">The sequence shown here is derived from an EMBL/GenBank/DDBJ whole genome shotgun (WGS) entry which is preliminary data.</text>
</comment>
<organism evidence="1 2">
    <name type="scientific">Extremus antarcticus</name>
    <dbReference type="NCBI Taxonomy" id="702011"/>
    <lineage>
        <taxon>Eukaryota</taxon>
        <taxon>Fungi</taxon>
        <taxon>Dikarya</taxon>
        <taxon>Ascomycota</taxon>
        <taxon>Pezizomycotina</taxon>
        <taxon>Dothideomycetes</taxon>
        <taxon>Dothideomycetidae</taxon>
        <taxon>Mycosphaerellales</taxon>
        <taxon>Extremaceae</taxon>
        <taxon>Extremus</taxon>
    </lineage>
</organism>
<name>A0AAJ0G5L9_9PEZI</name>
<evidence type="ECO:0000313" key="1">
    <source>
        <dbReference type="EMBL" id="KAK3049181.1"/>
    </source>
</evidence>
<dbReference type="Proteomes" id="UP001271007">
    <property type="component" value="Unassembled WGS sequence"/>
</dbReference>
<gene>
    <name evidence="1" type="ORF">LTR09_009600</name>
</gene>
<keyword evidence="2" id="KW-1185">Reference proteome</keyword>
<accession>A0AAJ0G5L9</accession>
<dbReference type="EMBL" id="JAWDJX010000042">
    <property type="protein sequence ID" value="KAK3049181.1"/>
    <property type="molecule type" value="Genomic_DNA"/>
</dbReference>